<accession>A0A9X1SDE4</accession>
<dbReference type="Pfam" id="PF26312">
    <property type="entry name" value="DUF8083"/>
    <property type="match status" value="1"/>
</dbReference>
<protein>
    <recommendedName>
        <fullName evidence="1">DUF8083 domain-containing protein</fullName>
    </recommendedName>
</protein>
<dbReference type="InterPro" id="IPR058396">
    <property type="entry name" value="DUF8083"/>
</dbReference>
<evidence type="ECO:0000313" key="3">
    <source>
        <dbReference type="Proteomes" id="UP001139158"/>
    </source>
</evidence>
<proteinExistence type="predicted"/>
<dbReference type="EMBL" id="JAJFZV010000013">
    <property type="protein sequence ID" value="MCC3298707.1"/>
    <property type="molecule type" value="Genomic_DNA"/>
</dbReference>
<reference evidence="2" key="1">
    <citation type="submission" date="2021-10" db="EMBL/GenBank/DDBJ databases">
        <title>Novel species in genus Arthrobacter.</title>
        <authorList>
            <person name="Liu Y."/>
        </authorList>
    </citation>
    <scope>NUCLEOTIDE SEQUENCE</scope>
    <source>
        <strain evidence="2">Zg-Y453</strain>
    </source>
</reference>
<sequence>MAGAPEATVWRTFPYVSYLRVYEPLDAFDDAQQLRILDQRSRARHETEVLERSDAVRRLVRPVSDPFPHTSGDLVRVLHHPRPDGSTTRLYCPNQLAVRTSLAAESLGETVNGPLVDVLLPEVAREAHAARIDPDSFADSLAKLHTRSATWGVPFGWFILIHEDDATDVVEDDGRVLTVRMSAPIPQCIDRARHAAAALALAAPELDLLDELTDLVTWLEVFSPDAVLELDYGPVAELVYPDDSPSDVRLGIESLADGDMTGAAAAYRRLAGRWIPIRQLARAS</sequence>
<feature type="domain" description="DUF8083" evidence="1">
    <location>
        <begin position="15"/>
        <end position="280"/>
    </location>
</feature>
<name>A0A9X1SDE4_9MICC</name>
<organism evidence="2 3">
    <name type="scientific">Arthrobacter caoxuetaonis</name>
    <dbReference type="NCBI Taxonomy" id="2886935"/>
    <lineage>
        <taxon>Bacteria</taxon>
        <taxon>Bacillati</taxon>
        <taxon>Actinomycetota</taxon>
        <taxon>Actinomycetes</taxon>
        <taxon>Micrococcales</taxon>
        <taxon>Micrococcaceae</taxon>
        <taxon>Arthrobacter</taxon>
    </lineage>
</organism>
<dbReference type="Proteomes" id="UP001139158">
    <property type="component" value="Unassembled WGS sequence"/>
</dbReference>
<keyword evidence="3" id="KW-1185">Reference proteome</keyword>
<comment type="caution">
    <text evidence="2">The sequence shown here is derived from an EMBL/GenBank/DDBJ whole genome shotgun (WGS) entry which is preliminary data.</text>
</comment>
<dbReference type="AlphaFoldDB" id="A0A9X1SDE4"/>
<gene>
    <name evidence="2" type="ORF">LJ757_12970</name>
</gene>
<evidence type="ECO:0000313" key="2">
    <source>
        <dbReference type="EMBL" id="MCC3298707.1"/>
    </source>
</evidence>
<dbReference type="RefSeq" id="WP_227896570.1">
    <property type="nucleotide sequence ID" value="NZ_CP099466.1"/>
</dbReference>
<evidence type="ECO:0000259" key="1">
    <source>
        <dbReference type="Pfam" id="PF26312"/>
    </source>
</evidence>